<feature type="repeat" description="TPR" evidence="1">
    <location>
        <begin position="265"/>
        <end position="298"/>
    </location>
</feature>
<dbReference type="InterPro" id="IPR001387">
    <property type="entry name" value="Cro/C1-type_HTH"/>
</dbReference>
<feature type="domain" description="HTH cro/C1-type" evidence="2">
    <location>
        <begin position="7"/>
        <end position="60"/>
    </location>
</feature>
<dbReference type="SUPFAM" id="SSF47413">
    <property type="entry name" value="lambda repressor-like DNA-binding domains"/>
    <property type="match status" value="1"/>
</dbReference>
<dbReference type="AlphaFoldDB" id="A0A841Q6W0"/>
<evidence type="ECO:0000313" key="4">
    <source>
        <dbReference type="Proteomes" id="UP000581688"/>
    </source>
</evidence>
<gene>
    <name evidence="3" type="ORF">HNQ94_002566</name>
</gene>
<sequence>MYPGKLIKYHRNKKQITQKELAQGICSVSYLSKIENESIEPSEDVLKLLSERLGLDFNVRVGTEKREELRGKILDWYELIKNREAEEAKILMDKLEKAIYRINSTETKNLFLIIRLCYFITFGPKHNWKNDYVELRNMKDLFNTEALYYFYKFESLYYYYENNLDAALESLKEAEKVYPKIDLIDLDLYYNLSIFYKRTYQVYKSTIYAYKALNAAQAVLDYSLVTECYMVIAANNIRIGEYETAEKDLLKLQKHEATHIPAINSLIHHNLGYIYYQWKEYKRALKHLYQSIDYASSKRERIGTFYIICLVYYTISDYSKLKEALKTGKIIAHQYNIKSFIYKFYILENKMKNNTLSQEFLDEMENKIIPYFKSTGERNDLIRFLKLVGDIYYEKRLYKKSAEYYQKTHSFYTNAFRNEDNV</sequence>
<dbReference type="Gene3D" id="1.10.260.40">
    <property type="entry name" value="lambda repressor-like DNA-binding domains"/>
    <property type="match status" value="1"/>
</dbReference>
<dbReference type="PROSITE" id="PS50943">
    <property type="entry name" value="HTH_CROC1"/>
    <property type="match status" value="1"/>
</dbReference>
<name>A0A841Q6W0_9BACI</name>
<dbReference type="EMBL" id="JACHGH010000007">
    <property type="protein sequence ID" value="MBB6454115.1"/>
    <property type="molecule type" value="Genomic_DNA"/>
</dbReference>
<proteinExistence type="predicted"/>
<dbReference type="InterPro" id="IPR011990">
    <property type="entry name" value="TPR-like_helical_dom_sf"/>
</dbReference>
<evidence type="ECO:0000313" key="3">
    <source>
        <dbReference type="EMBL" id="MBB6454115.1"/>
    </source>
</evidence>
<dbReference type="RefSeq" id="WP_174496787.1">
    <property type="nucleotide sequence ID" value="NZ_CADDWK010000009.1"/>
</dbReference>
<accession>A0A841Q6W0</accession>
<dbReference type="Pfam" id="PF01381">
    <property type="entry name" value="HTH_3"/>
    <property type="match status" value="1"/>
</dbReference>
<protein>
    <submittedName>
        <fullName evidence="3">Transcriptional regulator with XRE-family HTH domain</fullName>
    </submittedName>
</protein>
<dbReference type="SMART" id="SM00028">
    <property type="entry name" value="TPR"/>
    <property type="match status" value="4"/>
</dbReference>
<dbReference type="InterPro" id="IPR010982">
    <property type="entry name" value="Lambda_DNA-bd_dom_sf"/>
</dbReference>
<dbReference type="Proteomes" id="UP000581688">
    <property type="component" value="Unassembled WGS sequence"/>
</dbReference>
<reference evidence="3 4" key="1">
    <citation type="submission" date="2020-08" db="EMBL/GenBank/DDBJ databases">
        <title>Genomic Encyclopedia of Type Strains, Phase IV (KMG-IV): sequencing the most valuable type-strain genomes for metagenomic binning, comparative biology and taxonomic classification.</title>
        <authorList>
            <person name="Goeker M."/>
        </authorList>
    </citation>
    <scope>NUCLEOTIDE SEQUENCE [LARGE SCALE GENOMIC DNA]</scope>
    <source>
        <strain evidence="3 4">DSM 19612</strain>
    </source>
</reference>
<dbReference type="SUPFAM" id="SSF48452">
    <property type="entry name" value="TPR-like"/>
    <property type="match status" value="1"/>
</dbReference>
<evidence type="ECO:0000256" key="1">
    <source>
        <dbReference type="PROSITE-ProRule" id="PRU00339"/>
    </source>
</evidence>
<dbReference type="SMART" id="SM00530">
    <property type="entry name" value="HTH_XRE"/>
    <property type="match status" value="1"/>
</dbReference>
<keyword evidence="1" id="KW-0802">TPR repeat</keyword>
<comment type="caution">
    <text evidence="3">The sequence shown here is derived from an EMBL/GenBank/DDBJ whole genome shotgun (WGS) entry which is preliminary data.</text>
</comment>
<dbReference type="InterPro" id="IPR053163">
    <property type="entry name" value="HTH-type_regulator_Rgg"/>
</dbReference>
<dbReference type="PANTHER" id="PTHR37038:SF14">
    <property type="entry name" value="TRANSCRIPTIONAL ACTIVATOR"/>
    <property type="match status" value="1"/>
</dbReference>
<dbReference type="PANTHER" id="PTHR37038">
    <property type="entry name" value="TRANSCRIPTIONAL REGULATOR-RELATED"/>
    <property type="match status" value="1"/>
</dbReference>
<evidence type="ECO:0000259" key="2">
    <source>
        <dbReference type="PROSITE" id="PS50943"/>
    </source>
</evidence>
<organism evidence="3 4">
    <name type="scientific">Salirhabdus euzebyi</name>
    <dbReference type="NCBI Taxonomy" id="394506"/>
    <lineage>
        <taxon>Bacteria</taxon>
        <taxon>Bacillati</taxon>
        <taxon>Bacillota</taxon>
        <taxon>Bacilli</taxon>
        <taxon>Bacillales</taxon>
        <taxon>Bacillaceae</taxon>
        <taxon>Salirhabdus</taxon>
    </lineage>
</organism>
<dbReference type="InterPro" id="IPR019734">
    <property type="entry name" value="TPR_rpt"/>
</dbReference>
<dbReference type="PROSITE" id="PS50005">
    <property type="entry name" value="TPR"/>
    <property type="match status" value="1"/>
</dbReference>
<dbReference type="GO" id="GO:0003677">
    <property type="term" value="F:DNA binding"/>
    <property type="evidence" value="ECO:0007669"/>
    <property type="project" value="InterPro"/>
</dbReference>
<dbReference type="Gene3D" id="1.25.40.10">
    <property type="entry name" value="Tetratricopeptide repeat domain"/>
    <property type="match status" value="1"/>
</dbReference>
<keyword evidence="4" id="KW-1185">Reference proteome</keyword>
<dbReference type="CDD" id="cd00093">
    <property type="entry name" value="HTH_XRE"/>
    <property type="match status" value="1"/>
</dbReference>